<keyword evidence="3" id="KW-0804">Transcription</keyword>
<keyword evidence="8" id="KW-1185">Reference proteome</keyword>
<dbReference type="SUPFAM" id="SSF48498">
    <property type="entry name" value="Tetracyclin repressor-like, C-terminal domain"/>
    <property type="match status" value="1"/>
</dbReference>
<feature type="region of interest" description="Disordered" evidence="5">
    <location>
        <begin position="159"/>
        <end position="183"/>
    </location>
</feature>
<comment type="caution">
    <text evidence="7">The sequence shown here is derived from an EMBL/GenBank/DDBJ whole genome shotgun (WGS) entry which is preliminary data.</text>
</comment>
<dbReference type="PANTHER" id="PTHR30055">
    <property type="entry name" value="HTH-TYPE TRANSCRIPTIONAL REGULATOR RUTR"/>
    <property type="match status" value="1"/>
</dbReference>
<dbReference type="InterPro" id="IPR050109">
    <property type="entry name" value="HTH-type_TetR-like_transc_reg"/>
</dbReference>
<dbReference type="InterPro" id="IPR009057">
    <property type="entry name" value="Homeodomain-like_sf"/>
</dbReference>
<evidence type="ECO:0000256" key="1">
    <source>
        <dbReference type="ARBA" id="ARBA00023015"/>
    </source>
</evidence>
<evidence type="ECO:0000256" key="5">
    <source>
        <dbReference type="SAM" id="MobiDB-lite"/>
    </source>
</evidence>
<dbReference type="AlphaFoldDB" id="A0A7W9J5A9"/>
<dbReference type="PANTHER" id="PTHR30055:SF151">
    <property type="entry name" value="TRANSCRIPTIONAL REGULATORY PROTEIN"/>
    <property type="match status" value="1"/>
</dbReference>
<evidence type="ECO:0000313" key="7">
    <source>
        <dbReference type="EMBL" id="MBB5835911.1"/>
    </source>
</evidence>
<evidence type="ECO:0000313" key="8">
    <source>
        <dbReference type="Proteomes" id="UP000549971"/>
    </source>
</evidence>
<dbReference type="GO" id="GO:0045892">
    <property type="term" value="P:negative regulation of DNA-templated transcription"/>
    <property type="evidence" value="ECO:0007669"/>
    <property type="project" value="InterPro"/>
</dbReference>
<dbReference type="Gene3D" id="1.10.357.10">
    <property type="entry name" value="Tetracycline Repressor, domain 2"/>
    <property type="match status" value="1"/>
</dbReference>
<evidence type="ECO:0000256" key="3">
    <source>
        <dbReference type="ARBA" id="ARBA00023163"/>
    </source>
</evidence>
<dbReference type="GO" id="GO:0003700">
    <property type="term" value="F:DNA-binding transcription factor activity"/>
    <property type="evidence" value="ECO:0007669"/>
    <property type="project" value="TreeGrafter"/>
</dbReference>
<sequence length="227" mass="24842">MSRNSPDASKPTLSAAQILKVAVSLADREGLESVSMRRLGRELSVSPMGFYWHFKDKDSLLDAMTESVIAMGRFDDLPGAAWDERLRRVLLALVTQLRDHPWVGRLVIERLVPLPRFLAALEIMLDSARQAGLSPQDGATLIQLATQSAVALVEHAPDLKTKPPKQSSQYAAERDELAGPASEQYPNIRAAAGPLTGRQNVEDYYRLGIDMIVLGIGAVARQSNRAS</sequence>
<feature type="DNA-binding region" description="H-T-H motif" evidence="4">
    <location>
        <begin position="35"/>
        <end position="54"/>
    </location>
</feature>
<dbReference type="EMBL" id="JACHMY010000001">
    <property type="protein sequence ID" value="MBB5835911.1"/>
    <property type="molecule type" value="Genomic_DNA"/>
</dbReference>
<organism evidence="7 8">
    <name type="scientific">Kribbella italica</name>
    <dbReference type="NCBI Taxonomy" id="1540520"/>
    <lineage>
        <taxon>Bacteria</taxon>
        <taxon>Bacillati</taxon>
        <taxon>Actinomycetota</taxon>
        <taxon>Actinomycetes</taxon>
        <taxon>Propionibacteriales</taxon>
        <taxon>Kribbellaceae</taxon>
        <taxon>Kribbella</taxon>
    </lineage>
</organism>
<gene>
    <name evidence="7" type="ORF">HDA39_002645</name>
</gene>
<dbReference type="PROSITE" id="PS50977">
    <property type="entry name" value="HTH_TETR_2"/>
    <property type="match status" value="1"/>
</dbReference>
<dbReference type="Pfam" id="PF02909">
    <property type="entry name" value="TetR_C_1"/>
    <property type="match status" value="1"/>
</dbReference>
<proteinExistence type="predicted"/>
<dbReference type="Proteomes" id="UP000549971">
    <property type="component" value="Unassembled WGS sequence"/>
</dbReference>
<dbReference type="RefSeq" id="WP_184795497.1">
    <property type="nucleotide sequence ID" value="NZ_JACHMY010000001.1"/>
</dbReference>
<reference evidence="7 8" key="1">
    <citation type="submission" date="2020-08" db="EMBL/GenBank/DDBJ databases">
        <title>Sequencing the genomes of 1000 actinobacteria strains.</title>
        <authorList>
            <person name="Klenk H.-P."/>
        </authorList>
    </citation>
    <scope>NUCLEOTIDE SEQUENCE [LARGE SCALE GENOMIC DNA]</scope>
    <source>
        <strain evidence="7 8">DSM 28967</strain>
    </source>
</reference>
<dbReference type="Pfam" id="PF00440">
    <property type="entry name" value="TetR_N"/>
    <property type="match status" value="1"/>
</dbReference>
<evidence type="ECO:0000256" key="4">
    <source>
        <dbReference type="PROSITE-ProRule" id="PRU00335"/>
    </source>
</evidence>
<evidence type="ECO:0000259" key="6">
    <source>
        <dbReference type="PROSITE" id="PS50977"/>
    </source>
</evidence>
<dbReference type="InterPro" id="IPR036271">
    <property type="entry name" value="Tet_transcr_reg_TetR-rel_C_sf"/>
</dbReference>
<name>A0A7W9J5A9_9ACTN</name>
<evidence type="ECO:0000256" key="2">
    <source>
        <dbReference type="ARBA" id="ARBA00023125"/>
    </source>
</evidence>
<feature type="domain" description="HTH tetR-type" evidence="6">
    <location>
        <begin position="12"/>
        <end position="72"/>
    </location>
</feature>
<accession>A0A7W9J5A9</accession>
<dbReference type="InterPro" id="IPR001647">
    <property type="entry name" value="HTH_TetR"/>
</dbReference>
<keyword evidence="2 4" id="KW-0238">DNA-binding</keyword>
<dbReference type="GO" id="GO:0000976">
    <property type="term" value="F:transcription cis-regulatory region binding"/>
    <property type="evidence" value="ECO:0007669"/>
    <property type="project" value="TreeGrafter"/>
</dbReference>
<protein>
    <submittedName>
        <fullName evidence="7">AcrR family transcriptional regulator</fullName>
    </submittedName>
</protein>
<dbReference type="SUPFAM" id="SSF46689">
    <property type="entry name" value="Homeodomain-like"/>
    <property type="match status" value="1"/>
</dbReference>
<dbReference type="InterPro" id="IPR004111">
    <property type="entry name" value="Repressor_TetR_C"/>
</dbReference>
<keyword evidence="1" id="KW-0805">Transcription regulation</keyword>